<dbReference type="AlphaFoldDB" id="Q9U1N7"/>
<dbReference type="InterPro" id="IPR040129">
    <property type="entry name" value="Lin-15B-like"/>
</dbReference>
<accession>Q9U1N7</accession>
<dbReference type="AGR" id="WB:WBGene00014040"/>
<dbReference type="PANTHER" id="PTHR22716">
    <property type="entry name" value="ETS CLASS TRANSCRIPTION FACTOR-RELATED-RELATED"/>
    <property type="match status" value="1"/>
</dbReference>
<proteinExistence type="predicted"/>
<dbReference type="PANTHER" id="PTHR22716:SF1">
    <property type="entry name" value="ETS CLASS TRANSCRIPTION FACTOR-RELATED"/>
    <property type="match status" value="1"/>
</dbReference>
<dbReference type="PhylomeDB" id="Q9U1N7"/>
<dbReference type="SMR" id="Q9U1N7"/>
<dbReference type="HOGENOM" id="CLU_020701_0_0_1"/>
<dbReference type="PaxDb" id="6239-ZK662.5"/>
<dbReference type="SUPFAM" id="SSF53098">
    <property type="entry name" value="Ribonuclease H-like"/>
    <property type="match status" value="1"/>
</dbReference>
<dbReference type="WormBase" id="ZK662.5">
    <property type="protein sequence ID" value="CE53146"/>
    <property type="gene ID" value="WBGene00014040"/>
</dbReference>
<dbReference type="eggNOG" id="KOG1121">
    <property type="taxonomic scope" value="Eukaryota"/>
</dbReference>
<evidence type="ECO:0000313" key="3">
    <source>
        <dbReference type="WormBase" id="ZK662.5"/>
    </source>
</evidence>
<keyword evidence="2" id="KW-1185">Reference proteome</keyword>
<dbReference type="InterPro" id="IPR012337">
    <property type="entry name" value="RNaseH-like_sf"/>
</dbReference>
<protein>
    <submittedName>
        <fullName evidence="1">Uncharacterized protein</fullName>
    </submittedName>
</protein>
<dbReference type="GO" id="GO:0040027">
    <property type="term" value="P:negative regulation of vulval development"/>
    <property type="evidence" value="ECO:0007669"/>
    <property type="project" value="InterPro"/>
</dbReference>
<dbReference type="UCSC" id="ZK662.5">
    <property type="organism name" value="c. elegans"/>
</dbReference>
<dbReference type="GO" id="GO:0005102">
    <property type="term" value="F:signaling receptor binding"/>
    <property type="evidence" value="ECO:0000318"/>
    <property type="project" value="GO_Central"/>
</dbReference>
<dbReference type="Proteomes" id="UP000001940">
    <property type="component" value="Chromosome X"/>
</dbReference>
<organism evidence="1 2">
    <name type="scientific">Caenorhabditis elegans</name>
    <dbReference type="NCBI Taxonomy" id="6239"/>
    <lineage>
        <taxon>Eukaryota</taxon>
        <taxon>Metazoa</taxon>
        <taxon>Ecdysozoa</taxon>
        <taxon>Nematoda</taxon>
        <taxon>Chromadorea</taxon>
        <taxon>Rhabditida</taxon>
        <taxon>Rhabditina</taxon>
        <taxon>Rhabditomorpha</taxon>
        <taxon>Rhabditoidea</taxon>
        <taxon>Rhabditidae</taxon>
        <taxon>Peloderinae</taxon>
        <taxon>Caenorhabditis</taxon>
    </lineage>
</organism>
<evidence type="ECO:0000313" key="1">
    <source>
        <dbReference type="EMBL" id="CAB60456.2"/>
    </source>
</evidence>
<sequence length="399" mass="46170">MHYLKRVHYESNPATDLTSNSATNTTAVVRKTSELIARFFASQGIALECAQESLFQELIKHISPNCMVPKTYDLAKAMDKICSALKPLVNYEKIVGPLSATIDITGENDQKYMAFSIHYFEDLYERKSAIYLRKLVFGTINPENILCMLRRAVNSYSFSNVRFSNLVCSNQNVYNVFATNGLVKRYNICFYSYITNFVANLLEIEEFSNGLTKLRAFVRLIRNNSDWYARYRRMQLQHNGEMDVPSIDEEGWNSTAIFLAQCLALHDRFIKFCDRIEQPTYISDETFNHLIYLQRLLQKCMDHCQELSAPNNSISQVVPAIKSIRNFIESNSIGYQFQETIREMFTAAFGETESGEFQLRYDLATFLDPHYAYCDSIHTQEMWRTLENTVALELVQTDL</sequence>
<evidence type="ECO:0000313" key="2">
    <source>
        <dbReference type="Proteomes" id="UP000001940"/>
    </source>
</evidence>
<dbReference type="OrthoDB" id="5841281at2759"/>
<dbReference type="InParanoid" id="Q9U1N7"/>
<gene>
    <name evidence="1" type="ORF">CELE_ZK662.5</name>
    <name evidence="1 3" type="ORF">ZK662.5</name>
</gene>
<name>Q9U1N7_CAEEL</name>
<dbReference type="Bgee" id="WBGene00014040">
    <property type="expression patterns" value="Expressed in embryo and 1 other cell type or tissue"/>
</dbReference>
<dbReference type="EMBL" id="BX284606">
    <property type="protein sequence ID" value="CAB60456.2"/>
    <property type="molecule type" value="Genomic_DNA"/>
</dbReference>
<dbReference type="FunCoup" id="Q9U1N7">
    <property type="interactions" value="77"/>
</dbReference>
<reference evidence="1 2" key="1">
    <citation type="journal article" date="1998" name="Science">
        <title>Genome sequence of the nematode C. elegans: a platform for investigating biology.</title>
        <authorList>
            <consortium name="The C. elegans sequencing consortium"/>
            <person name="Sulson J.E."/>
            <person name="Waterston R."/>
        </authorList>
    </citation>
    <scope>NUCLEOTIDE SEQUENCE [LARGE SCALE GENOMIC DNA]</scope>
    <source>
        <strain evidence="1 2">Bristol N2</strain>
    </source>
</reference>